<dbReference type="AlphaFoldDB" id="A0A6G9QNG7"/>
<evidence type="ECO:0000259" key="6">
    <source>
        <dbReference type="Pfam" id="PF25917"/>
    </source>
</evidence>
<dbReference type="PANTHER" id="PTHR30367">
    <property type="entry name" value="P-HYDROXYBENZOIC ACID EFFLUX PUMP SUBUNIT AAEA-RELATED"/>
    <property type="match status" value="1"/>
</dbReference>
<evidence type="ECO:0000259" key="7">
    <source>
        <dbReference type="Pfam" id="PF25963"/>
    </source>
</evidence>
<dbReference type="KEGG" id="saes:HBH39_14800"/>
<evidence type="ECO:0000313" key="8">
    <source>
        <dbReference type="EMBL" id="QIR15597.1"/>
    </source>
</evidence>
<dbReference type="Gene3D" id="2.40.50.100">
    <property type="match status" value="1"/>
</dbReference>
<evidence type="ECO:0000256" key="3">
    <source>
        <dbReference type="ARBA" id="ARBA00022989"/>
    </source>
</evidence>
<evidence type="ECO:0000256" key="4">
    <source>
        <dbReference type="ARBA" id="ARBA00023136"/>
    </source>
</evidence>
<dbReference type="EMBL" id="CP050313">
    <property type="protein sequence ID" value="QIR15597.1"/>
    <property type="molecule type" value="Genomic_DNA"/>
</dbReference>
<dbReference type="InterPro" id="IPR050393">
    <property type="entry name" value="MFP_Efflux_Pump"/>
</dbReference>
<keyword evidence="5" id="KW-0175">Coiled coil</keyword>
<dbReference type="InterPro" id="IPR058625">
    <property type="entry name" value="MdtA-like_BSH"/>
</dbReference>
<name>A0A6G9QNG7_9GAMM</name>
<feature type="coiled-coil region" evidence="5">
    <location>
        <begin position="80"/>
        <end position="110"/>
    </location>
</feature>
<comment type="similarity">
    <text evidence="1">Belongs to the membrane fusion protein (MFP) (TC 8.A.1) family.</text>
</comment>
<organism evidence="8 9">
    <name type="scientific">Shewanella aestuarii</name>
    <dbReference type="NCBI Taxonomy" id="1028752"/>
    <lineage>
        <taxon>Bacteria</taxon>
        <taxon>Pseudomonadati</taxon>
        <taxon>Pseudomonadota</taxon>
        <taxon>Gammaproteobacteria</taxon>
        <taxon>Alteromonadales</taxon>
        <taxon>Shewanellaceae</taxon>
        <taxon>Shewanella</taxon>
    </lineage>
</organism>
<gene>
    <name evidence="8" type="ORF">HBH39_14800</name>
</gene>
<keyword evidence="2" id="KW-0812">Transmembrane</keyword>
<dbReference type="RefSeq" id="WP_167679453.1">
    <property type="nucleotide sequence ID" value="NZ_CP050313.1"/>
</dbReference>
<dbReference type="GO" id="GO:0022857">
    <property type="term" value="F:transmembrane transporter activity"/>
    <property type="evidence" value="ECO:0007669"/>
    <property type="project" value="InterPro"/>
</dbReference>
<reference evidence="8 9" key="1">
    <citation type="submission" date="2020-03" db="EMBL/GenBank/DDBJ databases">
        <title>Complete genome sequence of Shewanella sp.</title>
        <authorList>
            <person name="Kim Y.-S."/>
            <person name="Kim S.-J."/>
            <person name="Jung H.-K."/>
            <person name="Kim K.-H."/>
        </authorList>
    </citation>
    <scope>NUCLEOTIDE SEQUENCE [LARGE SCALE GENOMIC DNA]</scope>
    <source>
        <strain evidence="8 9">PN3F2</strain>
    </source>
</reference>
<dbReference type="Gene3D" id="2.40.30.170">
    <property type="match status" value="1"/>
</dbReference>
<dbReference type="PANTHER" id="PTHR30367:SF1">
    <property type="entry name" value="MULTIDRUG RESISTANCE PROTEIN MDTN"/>
    <property type="match status" value="1"/>
</dbReference>
<accession>A0A6G9QNG7</accession>
<feature type="domain" description="p-hydroxybenzoic acid efflux pump subunit AaeA-like beta-barrel" evidence="7">
    <location>
        <begin position="186"/>
        <end position="283"/>
    </location>
</feature>
<sequence>MFRYIITTIIAIIAAVGIYTQYQHYTENPWTRDGQVRAHIIQITPRVTGPVVNINIDDNSRVTKGDLLFEIDPSLYQVALDNALAKQQQAQAMLDKAVNENNRATELEKRKQGTVSVLDLNNFDNAVQTAKANLASAKAVTEEAQLNLAFTKIYAPTDGFITNLNLREGAQVVANNPLVALIDENSFWIEGFFKETDLQGVESGDNALVTLMMYPDAPLHAKVDSIGYGIAKSDGSTGNTLLPNVNPNFQWIRLAQRIPVKFKLESLPENIQLRVGTTASVKIEKTANH</sequence>
<keyword evidence="4" id="KW-0472">Membrane</keyword>
<dbReference type="Pfam" id="PF25917">
    <property type="entry name" value="BSH_RND"/>
    <property type="match status" value="1"/>
</dbReference>
<keyword evidence="3" id="KW-1133">Transmembrane helix</keyword>
<dbReference type="InterPro" id="IPR006143">
    <property type="entry name" value="RND_pump_MFP"/>
</dbReference>
<feature type="domain" description="Multidrug resistance protein MdtA-like barrel-sandwich hybrid" evidence="6">
    <location>
        <begin position="40"/>
        <end position="181"/>
    </location>
</feature>
<dbReference type="Pfam" id="PF25963">
    <property type="entry name" value="Beta-barrel_AAEA"/>
    <property type="match status" value="1"/>
</dbReference>
<evidence type="ECO:0000256" key="1">
    <source>
        <dbReference type="ARBA" id="ARBA00009477"/>
    </source>
</evidence>
<dbReference type="GO" id="GO:0016020">
    <property type="term" value="C:membrane"/>
    <property type="evidence" value="ECO:0007669"/>
    <property type="project" value="InterPro"/>
</dbReference>
<proteinExistence type="inferred from homology"/>
<evidence type="ECO:0000256" key="2">
    <source>
        <dbReference type="ARBA" id="ARBA00022692"/>
    </source>
</evidence>
<protein>
    <submittedName>
        <fullName evidence="8">HlyD family secretion protein</fullName>
    </submittedName>
</protein>
<keyword evidence="9" id="KW-1185">Reference proteome</keyword>
<dbReference type="InterPro" id="IPR058634">
    <property type="entry name" value="AaeA-lik-b-barrel"/>
</dbReference>
<dbReference type="SUPFAM" id="SSF111369">
    <property type="entry name" value="HlyD-like secretion proteins"/>
    <property type="match status" value="1"/>
</dbReference>
<evidence type="ECO:0000256" key="5">
    <source>
        <dbReference type="SAM" id="Coils"/>
    </source>
</evidence>
<dbReference type="Proteomes" id="UP000502608">
    <property type="component" value="Chromosome"/>
</dbReference>
<dbReference type="NCBIfam" id="TIGR01730">
    <property type="entry name" value="RND_mfp"/>
    <property type="match status" value="1"/>
</dbReference>
<evidence type="ECO:0000313" key="9">
    <source>
        <dbReference type="Proteomes" id="UP000502608"/>
    </source>
</evidence>